<dbReference type="Gene3D" id="3.30.420.10">
    <property type="entry name" value="Ribonuclease H-like superfamily/Ribonuclease H"/>
    <property type="match status" value="1"/>
</dbReference>
<gene>
    <name evidence="14" type="ORF">A3A35_02255</name>
</gene>
<comment type="caution">
    <text evidence="14">The sequence shown here is derived from an EMBL/GenBank/DDBJ whole genome shotgun (WGS) entry which is preliminary data.</text>
</comment>
<dbReference type="PANTHER" id="PTHR10954">
    <property type="entry name" value="RIBONUCLEASE H2 SUBUNIT A"/>
    <property type="match status" value="1"/>
</dbReference>
<feature type="binding site" evidence="11">
    <location>
        <position position="12"/>
    </location>
    <ligand>
        <name>a divalent metal cation</name>
        <dbReference type="ChEBI" id="CHEBI:60240"/>
    </ligand>
</feature>
<dbReference type="EC" id="3.1.26.4" evidence="12"/>
<evidence type="ECO:0000256" key="12">
    <source>
        <dbReference type="RuleBase" id="RU003515"/>
    </source>
</evidence>
<evidence type="ECO:0000256" key="11">
    <source>
        <dbReference type="PROSITE-ProRule" id="PRU01319"/>
    </source>
</evidence>
<dbReference type="STRING" id="1798508.A3A35_02255"/>
<evidence type="ECO:0000256" key="2">
    <source>
        <dbReference type="ARBA" id="ARBA00004065"/>
    </source>
</evidence>
<keyword evidence="5" id="KW-0963">Cytoplasm</keyword>
<dbReference type="CDD" id="cd07182">
    <property type="entry name" value="RNase_HII_bacteria_HII_like"/>
    <property type="match status" value="1"/>
</dbReference>
<dbReference type="GO" id="GO:0046872">
    <property type="term" value="F:metal ion binding"/>
    <property type="evidence" value="ECO:0007669"/>
    <property type="project" value="UniProtKB-KW"/>
</dbReference>
<evidence type="ECO:0000256" key="8">
    <source>
        <dbReference type="ARBA" id="ARBA00022759"/>
    </source>
</evidence>
<keyword evidence="6 11" id="KW-0540">Nuclease</keyword>
<evidence type="ECO:0000259" key="13">
    <source>
        <dbReference type="PROSITE" id="PS51975"/>
    </source>
</evidence>
<dbReference type="PANTHER" id="PTHR10954:SF23">
    <property type="entry name" value="RIBONUCLEASE"/>
    <property type="match status" value="1"/>
</dbReference>
<dbReference type="InterPro" id="IPR012337">
    <property type="entry name" value="RNaseH-like_sf"/>
</dbReference>
<keyword evidence="7 11" id="KW-0479">Metal-binding</keyword>
<dbReference type="GO" id="GO:0004523">
    <property type="term" value="F:RNA-DNA hybrid ribonuclease activity"/>
    <property type="evidence" value="ECO:0007669"/>
    <property type="project" value="UniProtKB-UniRule"/>
</dbReference>
<feature type="binding site" evidence="11">
    <location>
        <position position="11"/>
    </location>
    <ligand>
        <name>a divalent metal cation</name>
        <dbReference type="ChEBI" id="CHEBI:60240"/>
    </ligand>
</feature>
<dbReference type="InterPro" id="IPR022898">
    <property type="entry name" value="RNase_HII"/>
</dbReference>
<evidence type="ECO:0000256" key="1">
    <source>
        <dbReference type="ARBA" id="ARBA00000077"/>
    </source>
</evidence>
<keyword evidence="9 11" id="KW-0378">Hydrolase</keyword>
<sequence length="202" mass="22872">MPRIKYIIGIDEAGRGPLAGAVSVGVVRIPAKFEWSDWKGVRDSKKLTPHTREKWFERMVEAEQGGTLSYAVAFSSSTRIDRFGISSAVRDAIRRGLLKINADPLESLVLLDGLLKAPRHYPFQKTIIRGDDLEPVISLASIAAKVMRDRQMVRLSQKYPQYGFERHKGYPTKEHYARIRKEGLCDIHRRSFLSSLGLSVFS</sequence>
<evidence type="ECO:0000313" key="14">
    <source>
        <dbReference type="EMBL" id="OGG71334.1"/>
    </source>
</evidence>
<evidence type="ECO:0000256" key="10">
    <source>
        <dbReference type="ARBA" id="ARBA00023211"/>
    </source>
</evidence>
<dbReference type="PROSITE" id="PS51975">
    <property type="entry name" value="RNASE_H_2"/>
    <property type="match status" value="1"/>
</dbReference>
<name>A0A1F6ECC9_9BACT</name>
<accession>A0A1F6ECC9</accession>
<dbReference type="InterPro" id="IPR024567">
    <property type="entry name" value="RNase_HII/HIII_dom"/>
</dbReference>
<dbReference type="Pfam" id="PF01351">
    <property type="entry name" value="RNase_HII"/>
    <property type="match status" value="1"/>
</dbReference>
<comment type="subcellular location">
    <subcellularLocation>
        <location evidence="3">Cytoplasm</location>
    </subcellularLocation>
</comment>
<reference evidence="14 15" key="1">
    <citation type="journal article" date="2016" name="Nat. Commun.">
        <title>Thousands of microbial genomes shed light on interconnected biogeochemical processes in an aquifer system.</title>
        <authorList>
            <person name="Anantharaman K."/>
            <person name="Brown C.T."/>
            <person name="Hug L.A."/>
            <person name="Sharon I."/>
            <person name="Castelle C.J."/>
            <person name="Probst A.J."/>
            <person name="Thomas B.C."/>
            <person name="Singh A."/>
            <person name="Wilkins M.J."/>
            <person name="Karaoz U."/>
            <person name="Brodie E.L."/>
            <person name="Williams K.H."/>
            <person name="Hubbard S.S."/>
            <person name="Banfield J.F."/>
        </authorList>
    </citation>
    <scope>NUCLEOTIDE SEQUENCE [LARGE SCALE GENOMIC DNA]</scope>
</reference>
<feature type="domain" description="RNase H type-2" evidence="13">
    <location>
        <begin position="5"/>
        <end position="202"/>
    </location>
</feature>
<dbReference type="GO" id="GO:0003723">
    <property type="term" value="F:RNA binding"/>
    <property type="evidence" value="ECO:0007669"/>
    <property type="project" value="UniProtKB-UniRule"/>
</dbReference>
<dbReference type="InterPro" id="IPR001352">
    <property type="entry name" value="RNase_HII/HIII"/>
</dbReference>
<evidence type="ECO:0000256" key="3">
    <source>
        <dbReference type="ARBA" id="ARBA00004496"/>
    </source>
</evidence>
<comment type="similarity">
    <text evidence="4">Belongs to the RNase HII family. RnhC subfamily.</text>
</comment>
<comment type="function">
    <text evidence="2 12">Endonuclease that specifically degrades the RNA of RNA-DNA hybrids.</text>
</comment>
<dbReference type="GO" id="GO:0032299">
    <property type="term" value="C:ribonuclease H2 complex"/>
    <property type="evidence" value="ECO:0007669"/>
    <property type="project" value="TreeGrafter"/>
</dbReference>
<evidence type="ECO:0000256" key="7">
    <source>
        <dbReference type="ARBA" id="ARBA00022723"/>
    </source>
</evidence>
<dbReference type="Proteomes" id="UP000179115">
    <property type="component" value="Unassembled WGS sequence"/>
</dbReference>
<comment type="cofactor">
    <cofactor evidence="11">
        <name>Mn(2+)</name>
        <dbReference type="ChEBI" id="CHEBI:29035"/>
    </cofactor>
    <cofactor evidence="11">
        <name>Mg(2+)</name>
        <dbReference type="ChEBI" id="CHEBI:18420"/>
    </cofactor>
    <text evidence="11">Manganese or magnesium. Binds 1 divalent metal ion per monomer in the absence of substrate. May bind a second metal ion after substrate binding.</text>
</comment>
<dbReference type="EMBL" id="MFLV01000027">
    <property type="protein sequence ID" value="OGG71334.1"/>
    <property type="molecule type" value="Genomic_DNA"/>
</dbReference>
<dbReference type="NCBIfam" id="NF000595">
    <property type="entry name" value="PRK00015.1-3"/>
    <property type="match status" value="1"/>
</dbReference>
<dbReference type="GO" id="GO:0005737">
    <property type="term" value="C:cytoplasm"/>
    <property type="evidence" value="ECO:0007669"/>
    <property type="project" value="UniProtKB-SubCell"/>
</dbReference>
<dbReference type="SUPFAM" id="SSF53098">
    <property type="entry name" value="Ribonuclease H-like"/>
    <property type="match status" value="1"/>
</dbReference>
<evidence type="ECO:0000256" key="6">
    <source>
        <dbReference type="ARBA" id="ARBA00022722"/>
    </source>
</evidence>
<dbReference type="GO" id="GO:0043137">
    <property type="term" value="P:DNA replication, removal of RNA primer"/>
    <property type="evidence" value="ECO:0007669"/>
    <property type="project" value="TreeGrafter"/>
</dbReference>
<evidence type="ECO:0000313" key="15">
    <source>
        <dbReference type="Proteomes" id="UP000179115"/>
    </source>
</evidence>
<organism evidence="14 15">
    <name type="scientific">Candidatus Kaiserbacteria bacterium RIFCSPLOWO2_01_FULL_51_21</name>
    <dbReference type="NCBI Taxonomy" id="1798508"/>
    <lineage>
        <taxon>Bacteria</taxon>
        <taxon>Candidatus Kaiseribacteriota</taxon>
    </lineage>
</organism>
<dbReference type="InterPro" id="IPR036397">
    <property type="entry name" value="RNaseH_sf"/>
</dbReference>
<proteinExistence type="inferred from homology"/>
<keyword evidence="10" id="KW-0464">Manganese</keyword>
<protein>
    <recommendedName>
        <fullName evidence="12">Ribonuclease</fullName>
        <ecNumber evidence="12">3.1.26.4</ecNumber>
    </recommendedName>
</protein>
<dbReference type="AlphaFoldDB" id="A0A1F6ECC9"/>
<feature type="binding site" evidence="11">
    <location>
        <position position="112"/>
    </location>
    <ligand>
        <name>a divalent metal cation</name>
        <dbReference type="ChEBI" id="CHEBI:60240"/>
    </ligand>
</feature>
<comment type="catalytic activity">
    <reaction evidence="1 11 12">
        <text>Endonucleolytic cleavage to 5'-phosphomonoester.</text>
        <dbReference type="EC" id="3.1.26.4"/>
    </reaction>
</comment>
<keyword evidence="8 11" id="KW-0255">Endonuclease</keyword>
<evidence type="ECO:0000256" key="5">
    <source>
        <dbReference type="ARBA" id="ARBA00022490"/>
    </source>
</evidence>
<evidence type="ECO:0000256" key="4">
    <source>
        <dbReference type="ARBA" id="ARBA00008378"/>
    </source>
</evidence>
<dbReference type="GO" id="GO:0006298">
    <property type="term" value="P:mismatch repair"/>
    <property type="evidence" value="ECO:0007669"/>
    <property type="project" value="TreeGrafter"/>
</dbReference>
<evidence type="ECO:0000256" key="9">
    <source>
        <dbReference type="ARBA" id="ARBA00022801"/>
    </source>
</evidence>